<dbReference type="Pfam" id="PF00892">
    <property type="entry name" value="EamA"/>
    <property type="match status" value="2"/>
</dbReference>
<name>A0A317CBG3_9GAMM</name>
<feature type="transmembrane region" description="Helical" evidence="6">
    <location>
        <begin position="21"/>
        <end position="43"/>
    </location>
</feature>
<comment type="subcellular location">
    <subcellularLocation>
        <location evidence="1">Cell membrane</location>
        <topology evidence="1">Multi-pass membrane protein</topology>
    </subcellularLocation>
</comment>
<feature type="transmembrane region" description="Helical" evidence="6">
    <location>
        <begin position="267"/>
        <end position="286"/>
    </location>
</feature>
<evidence type="ECO:0000313" key="9">
    <source>
        <dbReference type="Proteomes" id="UP000245506"/>
    </source>
</evidence>
<evidence type="ECO:0000313" key="8">
    <source>
        <dbReference type="EMBL" id="PWQ95699.1"/>
    </source>
</evidence>
<dbReference type="InterPro" id="IPR050638">
    <property type="entry name" value="AA-Vitamin_Transporters"/>
</dbReference>
<evidence type="ECO:0000259" key="7">
    <source>
        <dbReference type="Pfam" id="PF00892"/>
    </source>
</evidence>
<feature type="transmembrane region" description="Helical" evidence="6">
    <location>
        <begin position="121"/>
        <end position="136"/>
    </location>
</feature>
<evidence type="ECO:0000256" key="1">
    <source>
        <dbReference type="ARBA" id="ARBA00004651"/>
    </source>
</evidence>
<comment type="caution">
    <text evidence="8">The sequence shown here is derived from an EMBL/GenBank/DDBJ whole genome shotgun (WGS) entry which is preliminary data.</text>
</comment>
<gene>
    <name evidence="8" type="ORF">DKT75_11740</name>
</gene>
<feature type="transmembrane region" description="Helical" evidence="6">
    <location>
        <begin position="55"/>
        <end position="72"/>
    </location>
</feature>
<feature type="transmembrane region" description="Helical" evidence="6">
    <location>
        <begin position="292"/>
        <end position="309"/>
    </location>
</feature>
<feature type="transmembrane region" description="Helical" evidence="6">
    <location>
        <begin position="202"/>
        <end position="221"/>
    </location>
</feature>
<sequence>MRDPAVNNQADIKQTRYVRTGLLLAAAGTGLFAMKSIFIKMAFQEGVDTSTLMTLRMLVALPFYLGMMFWLFTKNQDRKPLPTVQQWLTVFGLGFFGYYLASFLDIEGLNHITAQLERLTLYTYPLMTTILGWLFLKDVITKRIVLALVVSYAGIMLLYLHEASLEGADVTLGVLLVLGSALSFSCYIVFSKSYISQLGSRLFTSMAMLASAIYAFIHFAVTGHSIDDLFAITNMAWVYVFLLAIFSTLIPSFMVSEAIARIGPAKASIVGTAGPVFTIILAVLLLDEAFGWYHLGGMLLVMGGVSILGKK</sequence>
<evidence type="ECO:0000256" key="6">
    <source>
        <dbReference type="SAM" id="Phobius"/>
    </source>
</evidence>
<dbReference type="PANTHER" id="PTHR32322:SF18">
    <property type="entry name" value="S-ADENOSYLMETHIONINE_S-ADENOSYLHOMOCYSTEINE TRANSPORTER"/>
    <property type="match status" value="1"/>
</dbReference>
<feature type="domain" description="EamA" evidence="7">
    <location>
        <begin position="172"/>
        <end position="308"/>
    </location>
</feature>
<dbReference type="GO" id="GO:0005886">
    <property type="term" value="C:plasma membrane"/>
    <property type="evidence" value="ECO:0007669"/>
    <property type="project" value="UniProtKB-SubCell"/>
</dbReference>
<dbReference type="PANTHER" id="PTHR32322">
    <property type="entry name" value="INNER MEMBRANE TRANSPORTER"/>
    <property type="match status" value="1"/>
</dbReference>
<organism evidence="8 9">
    <name type="scientific">Leucothrix arctica</name>
    <dbReference type="NCBI Taxonomy" id="1481894"/>
    <lineage>
        <taxon>Bacteria</taxon>
        <taxon>Pseudomonadati</taxon>
        <taxon>Pseudomonadota</taxon>
        <taxon>Gammaproteobacteria</taxon>
        <taxon>Thiotrichales</taxon>
        <taxon>Thiotrichaceae</taxon>
        <taxon>Leucothrix</taxon>
    </lineage>
</organism>
<evidence type="ECO:0000256" key="2">
    <source>
        <dbReference type="ARBA" id="ARBA00022475"/>
    </source>
</evidence>
<evidence type="ECO:0000256" key="3">
    <source>
        <dbReference type="ARBA" id="ARBA00022692"/>
    </source>
</evidence>
<evidence type="ECO:0000256" key="5">
    <source>
        <dbReference type="ARBA" id="ARBA00023136"/>
    </source>
</evidence>
<keyword evidence="3 6" id="KW-0812">Transmembrane</keyword>
<feature type="domain" description="EamA" evidence="7">
    <location>
        <begin position="20"/>
        <end position="159"/>
    </location>
</feature>
<dbReference type="RefSeq" id="WP_109823627.1">
    <property type="nucleotide sequence ID" value="NZ_QGKL01000032.1"/>
</dbReference>
<dbReference type="InterPro" id="IPR037185">
    <property type="entry name" value="EmrE-like"/>
</dbReference>
<dbReference type="SUPFAM" id="SSF103481">
    <property type="entry name" value="Multidrug resistance efflux transporter EmrE"/>
    <property type="match status" value="2"/>
</dbReference>
<feature type="transmembrane region" description="Helical" evidence="6">
    <location>
        <begin position="143"/>
        <end position="160"/>
    </location>
</feature>
<dbReference type="AlphaFoldDB" id="A0A317CBG3"/>
<dbReference type="EMBL" id="QGKL01000032">
    <property type="protein sequence ID" value="PWQ95699.1"/>
    <property type="molecule type" value="Genomic_DNA"/>
</dbReference>
<feature type="transmembrane region" description="Helical" evidence="6">
    <location>
        <begin position="172"/>
        <end position="190"/>
    </location>
</feature>
<keyword evidence="4 6" id="KW-1133">Transmembrane helix</keyword>
<accession>A0A317CBG3</accession>
<feature type="transmembrane region" description="Helical" evidence="6">
    <location>
        <begin position="236"/>
        <end position="255"/>
    </location>
</feature>
<dbReference type="Proteomes" id="UP000245506">
    <property type="component" value="Unassembled WGS sequence"/>
</dbReference>
<feature type="transmembrane region" description="Helical" evidence="6">
    <location>
        <begin position="84"/>
        <end position="101"/>
    </location>
</feature>
<keyword evidence="9" id="KW-1185">Reference proteome</keyword>
<reference evidence="8 9" key="1">
    <citation type="submission" date="2018-05" db="EMBL/GenBank/DDBJ databases">
        <title>Leucothrix arctica sp. nov., isolated from Arctic seawater.</title>
        <authorList>
            <person name="Choi A."/>
            <person name="Baek K."/>
        </authorList>
    </citation>
    <scope>NUCLEOTIDE SEQUENCE [LARGE SCALE GENOMIC DNA]</scope>
    <source>
        <strain evidence="8 9">IMCC9719</strain>
    </source>
</reference>
<protein>
    <submittedName>
        <fullName evidence="8">EamA family transporter</fullName>
    </submittedName>
</protein>
<proteinExistence type="predicted"/>
<keyword evidence="5 6" id="KW-0472">Membrane</keyword>
<keyword evidence="2" id="KW-1003">Cell membrane</keyword>
<dbReference type="InterPro" id="IPR000620">
    <property type="entry name" value="EamA_dom"/>
</dbReference>
<dbReference type="OrthoDB" id="9813617at2"/>
<evidence type="ECO:0000256" key="4">
    <source>
        <dbReference type="ARBA" id="ARBA00022989"/>
    </source>
</evidence>